<evidence type="ECO:0000313" key="8">
    <source>
        <dbReference type="EMBL" id="MCA4703618.1"/>
    </source>
</evidence>
<evidence type="ECO:0000256" key="5">
    <source>
        <dbReference type="PIRSR" id="PIRSR600917-52"/>
    </source>
</evidence>
<proteinExistence type="inferred from homology"/>
<keyword evidence="4" id="KW-0106">Calcium</keyword>
<dbReference type="GO" id="GO:0016740">
    <property type="term" value="F:transferase activity"/>
    <property type="evidence" value="ECO:0007669"/>
    <property type="project" value="UniProtKB-KW"/>
</dbReference>
<protein>
    <submittedName>
        <fullName evidence="7">Sulfatase-like hydrolase/transferase</fullName>
    </submittedName>
</protein>
<evidence type="ECO:0000313" key="9">
    <source>
        <dbReference type="Proteomes" id="UP000434604"/>
    </source>
</evidence>
<dbReference type="InterPro" id="IPR050738">
    <property type="entry name" value="Sulfatase"/>
</dbReference>
<keyword evidence="3 7" id="KW-0378">Hydrolase</keyword>
<dbReference type="Gene3D" id="3.40.720.10">
    <property type="entry name" value="Alkaline Phosphatase, subunit A"/>
    <property type="match status" value="1"/>
</dbReference>
<keyword evidence="7" id="KW-0808">Transferase</keyword>
<dbReference type="InterPro" id="IPR017850">
    <property type="entry name" value="Alkaline_phosphatase_core_sf"/>
</dbReference>
<name>A0A7J5PUT1_9BACE</name>
<feature type="domain" description="Sulfatase N-terminal" evidence="6">
    <location>
        <begin position="31"/>
        <end position="351"/>
    </location>
</feature>
<comment type="similarity">
    <text evidence="1">Belongs to the sulfatase family.</text>
</comment>
<evidence type="ECO:0000256" key="1">
    <source>
        <dbReference type="ARBA" id="ARBA00008779"/>
    </source>
</evidence>
<dbReference type="InterPro" id="IPR000917">
    <property type="entry name" value="Sulfatase_N"/>
</dbReference>
<dbReference type="SUPFAM" id="SSF53649">
    <property type="entry name" value="Alkaline phosphatase-like"/>
    <property type="match status" value="1"/>
</dbReference>
<evidence type="ECO:0000256" key="4">
    <source>
        <dbReference type="ARBA" id="ARBA00022837"/>
    </source>
</evidence>
<dbReference type="PANTHER" id="PTHR42693">
    <property type="entry name" value="ARYLSULFATASE FAMILY MEMBER"/>
    <property type="match status" value="1"/>
</dbReference>
<dbReference type="Gene3D" id="3.30.1120.10">
    <property type="match status" value="1"/>
</dbReference>
<dbReference type="AlphaFoldDB" id="A0A7J5PUT1"/>
<dbReference type="RefSeq" id="WP_151935067.1">
    <property type="nucleotide sequence ID" value="NZ_JAIWXB010000011.1"/>
</dbReference>
<dbReference type="EMBL" id="JAIWYE010000017">
    <property type="protein sequence ID" value="MCA4703618.1"/>
    <property type="molecule type" value="Genomic_DNA"/>
</dbReference>
<evidence type="ECO:0000259" key="6">
    <source>
        <dbReference type="Pfam" id="PF00884"/>
    </source>
</evidence>
<feature type="modified residue" description="3-oxoalanine (Ser)" evidence="5">
    <location>
        <position position="79"/>
    </location>
</feature>
<dbReference type="InterPro" id="IPR024607">
    <property type="entry name" value="Sulfatase_CS"/>
</dbReference>
<dbReference type="PANTHER" id="PTHR42693:SF53">
    <property type="entry name" value="ENDO-4-O-SULFATASE"/>
    <property type="match status" value="1"/>
</dbReference>
<reference evidence="7 9" key="1">
    <citation type="journal article" date="2019" name="Nat. Med.">
        <title>A library of human gut bacterial isolates paired with longitudinal multiomics data enables mechanistic microbiome research.</title>
        <authorList>
            <person name="Poyet M."/>
            <person name="Groussin M."/>
            <person name="Gibbons S.M."/>
            <person name="Avila-Pacheco J."/>
            <person name="Jiang X."/>
            <person name="Kearney S.M."/>
            <person name="Perrotta A.R."/>
            <person name="Berdy B."/>
            <person name="Zhao S."/>
            <person name="Lieberman T.D."/>
            <person name="Swanson P.K."/>
            <person name="Smith M."/>
            <person name="Roesemann S."/>
            <person name="Alexander J.E."/>
            <person name="Rich S.A."/>
            <person name="Livny J."/>
            <person name="Vlamakis H."/>
            <person name="Clish C."/>
            <person name="Bullock K."/>
            <person name="Deik A."/>
            <person name="Scott J."/>
            <person name="Pierce K.A."/>
            <person name="Xavier R.J."/>
            <person name="Alm E.J."/>
        </authorList>
    </citation>
    <scope>NUCLEOTIDE SEQUENCE [LARGE SCALE GENOMIC DNA]</scope>
    <source>
        <strain evidence="7 9">BIOML-A58</strain>
    </source>
</reference>
<evidence type="ECO:0000256" key="3">
    <source>
        <dbReference type="ARBA" id="ARBA00022801"/>
    </source>
</evidence>
<accession>A0A7J5PUT1</accession>
<organism evidence="7 9">
    <name type="scientific">Bacteroides xylanisolvens</name>
    <dbReference type="NCBI Taxonomy" id="371601"/>
    <lineage>
        <taxon>Bacteria</taxon>
        <taxon>Pseudomonadati</taxon>
        <taxon>Bacteroidota</taxon>
        <taxon>Bacteroidia</taxon>
        <taxon>Bacteroidales</taxon>
        <taxon>Bacteroidaceae</taxon>
        <taxon>Bacteroides</taxon>
    </lineage>
</organism>
<dbReference type="GO" id="GO:0046872">
    <property type="term" value="F:metal ion binding"/>
    <property type="evidence" value="ECO:0007669"/>
    <property type="project" value="UniProtKB-KW"/>
</dbReference>
<dbReference type="GO" id="GO:0004065">
    <property type="term" value="F:arylsulfatase activity"/>
    <property type="evidence" value="ECO:0007669"/>
    <property type="project" value="TreeGrafter"/>
</dbReference>
<dbReference type="Proteomes" id="UP001198461">
    <property type="component" value="Unassembled WGS sequence"/>
</dbReference>
<dbReference type="PROSITE" id="PS00523">
    <property type="entry name" value="SULFATASE_1"/>
    <property type="match status" value="1"/>
</dbReference>
<dbReference type="Proteomes" id="UP000434604">
    <property type="component" value="Unassembled WGS sequence"/>
</dbReference>
<evidence type="ECO:0000256" key="2">
    <source>
        <dbReference type="ARBA" id="ARBA00022723"/>
    </source>
</evidence>
<evidence type="ECO:0000313" key="7">
    <source>
        <dbReference type="EMBL" id="KAB6146725.1"/>
    </source>
</evidence>
<gene>
    <name evidence="7" type="ORF">GA398_15120</name>
    <name evidence="8" type="ORF">LD004_08310</name>
</gene>
<comment type="PTM">
    <text evidence="5">The conversion to 3-oxoalanine (also known as C-formylglycine, FGly), of a serine or cysteine residue in prokaryotes and of a cysteine residue in eukaryotes, is critical for catalytic activity.</text>
</comment>
<comment type="caution">
    <text evidence="7">The sequence shown here is derived from an EMBL/GenBank/DDBJ whole genome shotgun (WGS) entry which is preliminary data.</text>
</comment>
<reference evidence="8" key="2">
    <citation type="submission" date="2023-08" db="EMBL/GenBank/DDBJ databases">
        <title>Mucin Metabolism Genes Underlie the Key Renovations of Bacteroides xylanisolvens Genomes in Captive Great Apes.</title>
        <authorList>
            <person name="Nishida A.H."/>
        </authorList>
    </citation>
    <scope>NUCLEOTIDE SEQUENCE</scope>
    <source>
        <strain evidence="8">P13.H9</strain>
    </source>
</reference>
<keyword evidence="2" id="KW-0479">Metal-binding</keyword>
<sequence length="475" mass="54371">MTVLTQKISFLFPVLLPMVGIAQERELGDKPNIVFILSDDAGYADFGFQGSKQFRTPNLDKLAQNGVKCRQMYVTDAVSGPSRAGLMTGKYQQRFGIEENNVTGYMSEHGKTGLDMGVPANEKFIADYLHEAGYVSGAFGKWHLGATDTYHPLRRGFDHFAGFRSGARSYYAYEKESAFADEDIDKKMEYGFAHFEEPDRYLTSLLADEACDFIEKNADKPFFVYLAFNAVHAPMDIEPADMDEFPKLTGKRKKLAAMTWALDRACGKVMDKLKELALDKNTIVIFTNDNGGPDGTMTSNYPLSGMKATFLEGGIRVPAIISYPGVLKPNTTYEYPVSFLDFCPTFMKLADCKTDSLAHLDGVDLMPYLTGVKKERPHQTLYWKTEGRGVVRDGDWKFMRFPDRPAELYDISKDEGEQHNLAARHPELIRKYYKMLSDWEMTLDRPRWMLERKYEKRVLQQFYNHPEYRYPKEQR</sequence>
<dbReference type="EMBL" id="WDED01000022">
    <property type="protein sequence ID" value="KAB6146725.1"/>
    <property type="molecule type" value="Genomic_DNA"/>
</dbReference>
<dbReference type="Pfam" id="PF00884">
    <property type="entry name" value="Sulfatase"/>
    <property type="match status" value="1"/>
</dbReference>